<evidence type="ECO:0000256" key="1">
    <source>
        <dbReference type="SAM" id="Phobius"/>
    </source>
</evidence>
<dbReference type="Pfam" id="PF01833">
    <property type="entry name" value="TIG"/>
    <property type="match status" value="1"/>
</dbReference>
<feature type="domain" description="IPT/TIG" evidence="2">
    <location>
        <begin position="12"/>
        <end position="65"/>
    </location>
</feature>
<dbReference type="EMBL" id="UYRR01001753">
    <property type="protein sequence ID" value="VDK18922.1"/>
    <property type="molecule type" value="Genomic_DNA"/>
</dbReference>
<evidence type="ECO:0000313" key="3">
    <source>
        <dbReference type="EMBL" id="VDK18922.1"/>
    </source>
</evidence>
<organism evidence="3 4">
    <name type="scientific">Anisakis simplex</name>
    <name type="common">Herring worm</name>
    <dbReference type="NCBI Taxonomy" id="6269"/>
    <lineage>
        <taxon>Eukaryota</taxon>
        <taxon>Metazoa</taxon>
        <taxon>Ecdysozoa</taxon>
        <taxon>Nematoda</taxon>
        <taxon>Chromadorea</taxon>
        <taxon>Rhabditida</taxon>
        <taxon>Spirurina</taxon>
        <taxon>Ascaridomorpha</taxon>
        <taxon>Ascaridoidea</taxon>
        <taxon>Anisakidae</taxon>
        <taxon>Anisakis</taxon>
        <taxon>Anisakis simplex complex</taxon>
    </lineage>
</organism>
<evidence type="ECO:0000259" key="2">
    <source>
        <dbReference type="Pfam" id="PF01833"/>
    </source>
</evidence>
<gene>
    <name evidence="3" type="ORF">ASIM_LOCUS1587</name>
</gene>
<dbReference type="AlphaFoldDB" id="A0A3P6N287"/>
<keyword evidence="1" id="KW-0812">Transmembrane</keyword>
<dbReference type="Gene3D" id="2.60.40.10">
    <property type="entry name" value="Immunoglobulins"/>
    <property type="match status" value="1"/>
</dbReference>
<reference evidence="3 4" key="1">
    <citation type="submission" date="2018-11" db="EMBL/GenBank/DDBJ databases">
        <authorList>
            <consortium name="Pathogen Informatics"/>
        </authorList>
    </citation>
    <scope>NUCLEOTIDE SEQUENCE [LARGE SCALE GENOMIC DNA]</scope>
</reference>
<dbReference type="Proteomes" id="UP000267096">
    <property type="component" value="Unassembled WGS sequence"/>
</dbReference>
<sequence length="459" mass="51003">MPPAAGVHHNSTSKVTVYGNDFPTVQSNHYICLYGSTATAGRYVKSTRIECEIPQAMLPGRYLFNIIPYGSDKALPFVDKRAIHFTFYVECDPSRCSGYCVGPTCICPSGRSGILCEQTNIPSSINHQTLSNTQLTKAVEGKPYNVKIPLKEETTILNLETNADGMEVSSDGMVKWLKPIGRTTPYSVNVTVASQLGESTISWNLTVEPTYSPIVIRLTNVGDTNKRAVQGIVQFIDQRNFGRVPVRLRTFRNGILFEDVAVESDSEGRFEFVHIPSDEASTYKVIASHPGEPCDSSVYLSQRIIAWSDADFDVDYEKTIKMKRGSIAEETYRLHNNGDIPLAGCWVQVITPRDKLTIDKVEQSFESIGANESKTMRVEFSAAETLDSVTATLQFSCVNSIKRLVRQTISVEESGSYLRAQPRELLFSFAPQTTPPIIRVSIGFFYIVFSGFISILTIF</sequence>
<accession>A0A3P6N287</accession>
<keyword evidence="1" id="KW-0472">Membrane</keyword>
<keyword evidence="1" id="KW-1133">Transmembrane helix</keyword>
<feature type="transmembrane region" description="Helical" evidence="1">
    <location>
        <begin position="437"/>
        <end position="458"/>
    </location>
</feature>
<name>A0A3P6N287_ANISI</name>
<proteinExistence type="predicted"/>
<dbReference type="InterPro" id="IPR002909">
    <property type="entry name" value="IPT_dom"/>
</dbReference>
<keyword evidence="4" id="KW-1185">Reference proteome</keyword>
<dbReference type="InterPro" id="IPR013783">
    <property type="entry name" value="Ig-like_fold"/>
</dbReference>
<protein>
    <recommendedName>
        <fullName evidence="2">IPT/TIG domain-containing protein</fullName>
    </recommendedName>
</protein>
<dbReference type="OrthoDB" id="5868357at2759"/>
<evidence type="ECO:0000313" key="4">
    <source>
        <dbReference type="Proteomes" id="UP000267096"/>
    </source>
</evidence>